<gene>
    <name evidence="2" type="ORF">NQ314_013471</name>
</gene>
<organism evidence="2 3">
    <name type="scientific">Rhamnusium bicolor</name>
    <dbReference type="NCBI Taxonomy" id="1586634"/>
    <lineage>
        <taxon>Eukaryota</taxon>
        <taxon>Metazoa</taxon>
        <taxon>Ecdysozoa</taxon>
        <taxon>Arthropoda</taxon>
        <taxon>Hexapoda</taxon>
        <taxon>Insecta</taxon>
        <taxon>Pterygota</taxon>
        <taxon>Neoptera</taxon>
        <taxon>Endopterygota</taxon>
        <taxon>Coleoptera</taxon>
        <taxon>Polyphaga</taxon>
        <taxon>Cucujiformia</taxon>
        <taxon>Chrysomeloidea</taxon>
        <taxon>Cerambycidae</taxon>
        <taxon>Lepturinae</taxon>
        <taxon>Rhagiini</taxon>
        <taxon>Rhamnusium</taxon>
    </lineage>
</organism>
<sequence length="66" mass="7285">MPQCPDLGMKSATLGRNEQRNNTTCDVVQSGLQQQNIPDKILWKFDCDIGSPNSPDVVNRTLPDAI</sequence>
<keyword evidence="3" id="KW-1185">Reference proteome</keyword>
<evidence type="ECO:0000256" key="1">
    <source>
        <dbReference type="SAM" id="MobiDB-lite"/>
    </source>
</evidence>
<protein>
    <submittedName>
        <fullName evidence="2">Uncharacterized protein</fullName>
    </submittedName>
</protein>
<evidence type="ECO:0000313" key="2">
    <source>
        <dbReference type="EMBL" id="KAJ8934285.1"/>
    </source>
</evidence>
<proteinExistence type="predicted"/>
<dbReference type="AlphaFoldDB" id="A0AAV8X5U8"/>
<feature type="region of interest" description="Disordered" evidence="1">
    <location>
        <begin position="1"/>
        <end position="20"/>
    </location>
</feature>
<comment type="caution">
    <text evidence="2">The sequence shown here is derived from an EMBL/GenBank/DDBJ whole genome shotgun (WGS) entry which is preliminary data.</text>
</comment>
<name>A0AAV8X5U8_9CUCU</name>
<evidence type="ECO:0000313" key="3">
    <source>
        <dbReference type="Proteomes" id="UP001162156"/>
    </source>
</evidence>
<dbReference type="EMBL" id="JANEYF010003737">
    <property type="protein sequence ID" value="KAJ8934285.1"/>
    <property type="molecule type" value="Genomic_DNA"/>
</dbReference>
<accession>A0AAV8X5U8</accession>
<reference evidence="2" key="1">
    <citation type="journal article" date="2023" name="Insect Mol. Biol.">
        <title>Genome sequencing provides insights into the evolution of gene families encoding plant cell wall-degrading enzymes in longhorned beetles.</title>
        <authorList>
            <person name="Shin N.R."/>
            <person name="Okamura Y."/>
            <person name="Kirsch R."/>
            <person name="Pauchet Y."/>
        </authorList>
    </citation>
    <scope>NUCLEOTIDE SEQUENCE</scope>
    <source>
        <strain evidence="2">RBIC_L_NR</strain>
    </source>
</reference>
<dbReference type="Proteomes" id="UP001162156">
    <property type="component" value="Unassembled WGS sequence"/>
</dbReference>